<feature type="transmembrane region" description="Helical" evidence="1">
    <location>
        <begin position="183"/>
        <end position="205"/>
    </location>
</feature>
<sequence length="213" mass="23420">MNLTKEVRKYIDDLFSDVGKSQQLFDLKLELVTNMHERIKDYKKQGMSDEEALMEAKASIGDLSGLVEDMREHGQNQAKQEVYSSMTNRISTGGIVISVMLILFGLMMTLSMNFIVPGPAKSGTSIFIVVGGAILTYSLLARETSKRYAMDRLRAGLYALSTGIILFAIFVGVTSGLATKELFIAFSSSAFFVVVGVGLLVLLVLTEQVNRKK</sequence>
<keyword evidence="3" id="KW-1185">Reference proteome</keyword>
<feature type="transmembrane region" description="Helical" evidence="1">
    <location>
        <begin position="153"/>
        <end position="177"/>
    </location>
</feature>
<organism evidence="2 3">
    <name type="scientific">Tenuibacillus multivorans</name>
    <dbReference type="NCBI Taxonomy" id="237069"/>
    <lineage>
        <taxon>Bacteria</taxon>
        <taxon>Bacillati</taxon>
        <taxon>Bacillota</taxon>
        <taxon>Bacilli</taxon>
        <taxon>Bacillales</taxon>
        <taxon>Bacillaceae</taxon>
        <taxon>Tenuibacillus</taxon>
    </lineage>
</organism>
<feature type="transmembrane region" description="Helical" evidence="1">
    <location>
        <begin position="95"/>
        <end position="116"/>
    </location>
</feature>
<dbReference type="AlphaFoldDB" id="A0A1H0B0B2"/>
<reference evidence="2 3" key="1">
    <citation type="submission" date="2016-10" db="EMBL/GenBank/DDBJ databases">
        <authorList>
            <person name="de Groot N.N."/>
        </authorList>
    </citation>
    <scope>NUCLEOTIDE SEQUENCE [LARGE SCALE GENOMIC DNA]</scope>
    <source>
        <strain evidence="2 3">CGMCC 1.3442</strain>
    </source>
</reference>
<feature type="transmembrane region" description="Helical" evidence="1">
    <location>
        <begin position="122"/>
        <end position="141"/>
    </location>
</feature>
<dbReference type="RefSeq" id="WP_093856604.1">
    <property type="nucleotide sequence ID" value="NZ_BJVZ01000013.1"/>
</dbReference>
<keyword evidence="1" id="KW-0472">Membrane</keyword>
<name>A0A1H0B0B2_9BACI</name>
<dbReference type="OrthoDB" id="2963492at2"/>
<accession>A0A1H0B0B2</accession>
<keyword evidence="1" id="KW-0812">Transmembrane</keyword>
<evidence type="ECO:0000256" key="1">
    <source>
        <dbReference type="SAM" id="Phobius"/>
    </source>
</evidence>
<keyword evidence="1" id="KW-1133">Transmembrane helix</keyword>
<dbReference type="Proteomes" id="UP000199334">
    <property type="component" value="Unassembled WGS sequence"/>
</dbReference>
<proteinExistence type="predicted"/>
<dbReference type="EMBL" id="FNIG01000004">
    <property type="protein sequence ID" value="SDN39084.1"/>
    <property type="molecule type" value="Genomic_DNA"/>
</dbReference>
<dbReference type="NCBIfam" id="NF038403">
    <property type="entry name" value="perm_prefix_1"/>
    <property type="match status" value="1"/>
</dbReference>
<dbReference type="STRING" id="237069.SAMN05216498_2161"/>
<evidence type="ECO:0000313" key="3">
    <source>
        <dbReference type="Proteomes" id="UP000199334"/>
    </source>
</evidence>
<evidence type="ECO:0000313" key="2">
    <source>
        <dbReference type="EMBL" id="SDN39084.1"/>
    </source>
</evidence>
<gene>
    <name evidence="2" type="ORF">SAMN05216498_2161</name>
</gene>
<dbReference type="InterPro" id="IPR047928">
    <property type="entry name" value="Perm_prefix_1"/>
</dbReference>
<protein>
    <submittedName>
        <fullName evidence="2">Uncharacterized protein</fullName>
    </submittedName>
</protein>